<dbReference type="InterPro" id="IPR050388">
    <property type="entry name" value="ABC_Ni/Peptide_Import"/>
</dbReference>
<evidence type="ECO:0000256" key="1">
    <source>
        <dbReference type="ARBA" id="ARBA00004202"/>
    </source>
</evidence>
<dbReference type="SMART" id="SM00382">
    <property type="entry name" value="AAA"/>
    <property type="match status" value="1"/>
</dbReference>
<comment type="similarity">
    <text evidence="2">Belongs to the ABC transporter superfamily.</text>
</comment>
<dbReference type="PROSITE" id="PS00211">
    <property type="entry name" value="ABC_TRANSPORTER_1"/>
    <property type="match status" value="1"/>
</dbReference>
<evidence type="ECO:0000256" key="7">
    <source>
        <dbReference type="ARBA" id="ARBA00023136"/>
    </source>
</evidence>
<evidence type="ECO:0000256" key="3">
    <source>
        <dbReference type="ARBA" id="ARBA00022448"/>
    </source>
</evidence>
<dbReference type="EMBL" id="FRAJ01000022">
    <property type="protein sequence ID" value="SHK50200.1"/>
    <property type="molecule type" value="Genomic_DNA"/>
</dbReference>
<comment type="subcellular location">
    <subcellularLocation>
        <location evidence="1">Cell membrane</location>
        <topology evidence="1">Peripheral membrane protein</topology>
    </subcellularLocation>
</comment>
<dbReference type="InterPro" id="IPR003439">
    <property type="entry name" value="ABC_transporter-like_ATP-bd"/>
</dbReference>
<dbReference type="AlphaFoldDB" id="A0A1M6SZV9"/>
<dbReference type="PANTHER" id="PTHR43297">
    <property type="entry name" value="OLIGOPEPTIDE TRANSPORT ATP-BINDING PROTEIN APPD"/>
    <property type="match status" value="1"/>
</dbReference>
<dbReference type="Pfam" id="PF08352">
    <property type="entry name" value="oligo_HPY"/>
    <property type="match status" value="1"/>
</dbReference>
<dbReference type="SUPFAM" id="SSF52540">
    <property type="entry name" value="P-loop containing nucleoside triphosphate hydrolases"/>
    <property type="match status" value="1"/>
</dbReference>
<keyword evidence="4" id="KW-1003">Cell membrane</keyword>
<dbReference type="STRING" id="1121266.SAMN02745883_02194"/>
<evidence type="ECO:0000259" key="8">
    <source>
        <dbReference type="PROSITE" id="PS50893"/>
    </source>
</evidence>
<protein>
    <submittedName>
        <fullName evidence="9">Oligopeptide transport system ATP-binding protein</fullName>
    </submittedName>
</protein>
<evidence type="ECO:0000256" key="5">
    <source>
        <dbReference type="ARBA" id="ARBA00022741"/>
    </source>
</evidence>
<dbReference type="GO" id="GO:0005886">
    <property type="term" value="C:plasma membrane"/>
    <property type="evidence" value="ECO:0007669"/>
    <property type="project" value="UniProtKB-SubCell"/>
</dbReference>
<keyword evidence="3" id="KW-0813">Transport</keyword>
<evidence type="ECO:0000313" key="9">
    <source>
        <dbReference type="EMBL" id="SHK50200.1"/>
    </source>
</evidence>
<dbReference type="NCBIfam" id="TIGR01727">
    <property type="entry name" value="oligo_HPY"/>
    <property type="match status" value="1"/>
</dbReference>
<dbReference type="GO" id="GO:0005524">
    <property type="term" value="F:ATP binding"/>
    <property type="evidence" value="ECO:0007669"/>
    <property type="project" value="UniProtKB-KW"/>
</dbReference>
<dbReference type="PROSITE" id="PS50893">
    <property type="entry name" value="ABC_TRANSPORTER_2"/>
    <property type="match status" value="1"/>
</dbReference>
<dbReference type="GO" id="GO:0016887">
    <property type="term" value="F:ATP hydrolysis activity"/>
    <property type="evidence" value="ECO:0007669"/>
    <property type="project" value="InterPro"/>
</dbReference>
<keyword evidence="7" id="KW-0472">Membrane</keyword>
<dbReference type="GO" id="GO:0015833">
    <property type="term" value="P:peptide transport"/>
    <property type="evidence" value="ECO:0007669"/>
    <property type="project" value="InterPro"/>
</dbReference>
<keyword evidence="5" id="KW-0547">Nucleotide-binding</keyword>
<dbReference type="CDD" id="cd03257">
    <property type="entry name" value="ABC_NikE_OppD_transporters"/>
    <property type="match status" value="1"/>
</dbReference>
<evidence type="ECO:0000256" key="2">
    <source>
        <dbReference type="ARBA" id="ARBA00005417"/>
    </source>
</evidence>
<dbReference type="Proteomes" id="UP000184082">
    <property type="component" value="Unassembled WGS sequence"/>
</dbReference>
<dbReference type="FunFam" id="3.40.50.300:FF:000016">
    <property type="entry name" value="Oligopeptide ABC transporter ATP-binding component"/>
    <property type="match status" value="1"/>
</dbReference>
<accession>A0A1M6SZV9</accession>
<dbReference type="Gene3D" id="3.40.50.300">
    <property type="entry name" value="P-loop containing nucleotide triphosphate hydrolases"/>
    <property type="match status" value="1"/>
</dbReference>
<organism evidence="9 10">
    <name type="scientific">Caminicella sporogenes DSM 14501</name>
    <dbReference type="NCBI Taxonomy" id="1121266"/>
    <lineage>
        <taxon>Bacteria</taxon>
        <taxon>Bacillati</taxon>
        <taxon>Bacillota</taxon>
        <taxon>Clostridia</taxon>
        <taxon>Peptostreptococcales</taxon>
        <taxon>Caminicellaceae</taxon>
        <taxon>Caminicella</taxon>
    </lineage>
</organism>
<gene>
    <name evidence="9" type="ORF">SAMN02745883_02194</name>
</gene>
<reference evidence="9 10" key="1">
    <citation type="submission" date="2016-11" db="EMBL/GenBank/DDBJ databases">
        <authorList>
            <person name="Jaros S."/>
            <person name="Januszkiewicz K."/>
            <person name="Wedrychowicz H."/>
        </authorList>
    </citation>
    <scope>NUCLEOTIDE SEQUENCE [LARGE SCALE GENOMIC DNA]</scope>
    <source>
        <strain evidence="9 10">DSM 14501</strain>
    </source>
</reference>
<dbReference type="InterPro" id="IPR013563">
    <property type="entry name" value="Oligopep_ABC_C"/>
</dbReference>
<dbReference type="InterPro" id="IPR003593">
    <property type="entry name" value="AAA+_ATPase"/>
</dbReference>
<evidence type="ECO:0000256" key="4">
    <source>
        <dbReference type="ARBA" id="ARBA00022475"/>
    </source>
</evidence>
<keyword evidence="10" id="KW-1185">Reference proteome</keyword>
<evidence type="ECO:0000256" key="6">
    <source>
        <dbReference type="ARBA" id="ARBA00022840"/>
    </source>
</evidence>
<dbReference type="Pfam" id="PF00005">
    <property type="entry name" value="ABC_tran"/>
    <property type="match status" value="1"/>
</dbReference>
<dbReference type="InterPro" id="IPR027417">
    <property type="entry name" value="P-loop_NTPase"/>
</dbReference>
<dbReference type="PANTHER" id="PTHR43297:SF2">
    <property type="entry name" value="DIPEPTIDE TRANSPORT ATP-BINDING PROTEIN DPPD"/>
    <property type="match status" value="1"/>
</dbReference>
<dbReference type="InterPro" id="IPR017871">
    <property type="entry name" value="ABC_transporter-like_CS"/>
</dbReference>
<keyword evidence="6 9" id="KW-0067">ATP-binding</keyword>
<sequence length="342" mass="38121">MNVLSEKLLEVRNLKTSFYTHVGEVQAVRGVSYTINKGEAVGIVGESGSGKSVTSMSIMRLLQFPGKIKSGEIIFKGEDLVKKSNKEMMSIRGNEIAMIFQDPMTSLNPVYTVGDQIMEAIIRHQGASKKEAREKAIEMLRLVGIPSPEKRVDNYPHEFSGGMRQRAMIAIALSCQPDLLIADEPTTALDVTIQAQILELMKDLKEKINTSIILITHDLGVVADVCSRIIVMYGGLIMEEGTSEEIFYEPKHPYTMGLLKSIPRMDIDEKQRLIPIEGTPPDLLKPPKGCPFAARCPYAMKICVEHMPPYFYVNEGHRAMCWLLHDEAPKVTVDTGVRKGEK</sequence>
<proteinExistence type="inferred from homology"/>
<feature type="domain" description="ABC transporter" evidence="8">
    <location>
        <begin position="9"/>
        <end position="259"/>
    </location>
</feature>
<evidence type="ECO:0000313" key="10">
    <source>
        <dbReference type="Proteomes" id="UP000184082"/>
    </source>
</evidence>
<name>A0A1M6SZV9_9FIRM</name>